<evidence type="ECO:0000256" key="3">
    <source>
        <dbReference type="ARBA" id="ARBA00040298"/>
    </source>
</evidence>
<sequence>MIEEADVVIVGAGHNGMAAAGYLSRAGKRVVVVERLGKVGGMTSAGYMIPEAPEHLVTPCAVELLFVRGTGLIEDLELEKHGLRWTDPDPTYAYLDPDGSSICLFRDPQRTADDMARLNRNDGNNYLKFLKLLDALMDIGFPLMQAEPGRPEAGNLVRMIGSAVRNVKLKNELQIMAAGTADQIACEWFEHPASIALLTNTAAGAGPIDDDGNAAAYMILAVLHRLGTGKPIGSLQAFADAMARSVTASGADIRLNAPVAEILIEDGAARGVRLEDGRIIKAKAVIASCDPRTAFAMTTPGRVERRLLKRIEHAPANRSNAAPFLANIAMSKPLTLRRHQDLRHDGADLNKAVGYIGTPEEVRESFAAARRGDIPKRHALSVTPLSNSDPTQAPAGGSLAYVYVPAMAVDAREGWSPALKDRTVADLKAQMSEFYDGFDSEVGRFVETPRDREKRLNVTNGCVTHIDFGSLRSGQNRPATGFGGPKPAVPGLYVGGAGAHPGGGISGIPGRIAAKRVLRQFRTAK</sequence>
<comment type="function">
    <text evidence="1">Probable oxidoreductase that may play a role as regulator of mitochondrial function.</text>
</comment>
<dbReference type="InterPro" id="IPR002937">
    <property type="entry name" value="Amino_oxidase"/>
</dbReference>
<dbReference type="InterPro" id="IPR036188">
    <property type="entry name" value="FAD/NAD-bd_sf"/>
</dbReference>
<dbReference type="GO" id="GO:0016491">
    <property type="term" value="F:oxidoreductase activity"/>
    <property type="evidence" value="ECO:0007669"/>
    <property type="project" value="InterPro"/>
</dbReference>
<evidence type="ECO:0000313" key="5">
    <source>
        <dbReference type="EMBL" id="TVV77140.1"/>
    </source>
</evidence>
<dbReference type="Gene3D" id="3.50.50.60">
    <property type="entry name" value="FAD/NAD(P)-binding domain"/>
    <property type="match status" value="2"/>
</dbReference>
<dbReference type="AlphaFoldDB" id="A0A558RCT6"/>
<dbReference type="Pfam" id="PF01593">
    <property type="entry name" value="Amino_oxidase"/>
    <property type="match status" value="1"/>
</dbReference>
<dbReference type="PANTHER" id="PTHR10668">
    <property type="entry name" value="PHYTOENE DEHYDROGENASE"/>
    <property type="match status" value="1"/>
</dbReference>
<evidence type="ECO:0000259" key="4">
    <source>
        <dbReference type="Pfam" id="PF01593"/>
    </source>
</evidence>
<comment type="caution">
    <text evidence="5">The sequence shown here is derived from an EMBL/GenBank/DDBJ whole genome shotgun (WGS) entry which is preliminary data.</text>
</comment>
<dbReference type="SUPFAM" id="SSF51905">
    <property type="entry name" value="FAD/NAD(P)-binding domain"/>
    <property type="match status" value="1"/>
</dbReference>
<keyword evidence="6" id="KW-1185">Reference proteome</keyword>
<dbReference type="PRINTS" id="PR00419">
    <property type="entry name" value="ADXRDTASE"/>
</dbReference>
<dbReference type="OrthoDB" id="9774675at2"/>
<feature type="domain" description="Amine oxidase" evidence="4">
    <location>
        <begin position="16"/>
        <end position="399"/>
    </location>
</feature>
<evidence type="ECO:0000313" key="6">
    <source>
        <dbReference type="Proteomes" id="UP000318681"/>
    </source>
</evidence>
<proteinExistence type="predicted"/>
<organism evidence="5 6">
    <name type="scientific">Alterirhizorhabdus solaris</name>
    <dbReference type="NCBI Taxonomy" id="2529389"/>
    <lineage>
        <taxon>Bacteria</taxon>
        <taxon>Pseudomonadati</taxon>
        <taxon>Pseudomonadota</taxon>
        <taxon>Alphaproteobacteria</taxon>
        <taxon>Sphingomonadales</taxon>
        <taxon>Rhizorhabdaceae</taxon>
        <taxon>Alterirhizorhabdus</taxon>
    </lineage>
</organism>
<dbReference type="EMBL" id="VNIM01000004">
    <property type="protein sequence ID" value="TVV77140.1"/>
    <property type="molecule type" value="Genomic_DNA"/>
</dbReference>
<dbReference type="Proteomes" id="UP000318681">
    <property type="component" value="Unassembled WGS sequence"/>
</dbReference>
<evidence type="ECO:0000256" key="2">
    <source>
        <dbReference type="ARBA" id="ARBA00038825"/>
    </source>
</evidence>
<protein>
    <recommendedName>
        <fullName evidence="3">Pyridine nucleotide-disulfide oxidoreductase domain-containing protein 2</fullName>
    </recommendedName>
</protein>
<dbReference type="PANTHER" id="PTHR10668:SF103">
    <property type="entry name" value="PYRIDINE NUCLEOTIDE-DISULFIDE OXIDOREDUCTASE DOMAIN-CONTAINING PROTEIN 2"/>
    <property type="match status" value="1"/>
</dbReference>
<comment type="subunit">
    <text evidence="2">Interacts with COX5B; this interaction may contribute to localize PYROXD2 to the inner face of the inner mitochondrial membrane.</text>
</comment>
<dbReference type="RefSeq" id="WP_145147623.1">
    <property type="nucleotide sequence ID" value="NZ_VNIM01000004.1"/>
</dbReference>
<gene>
    <name evidence="5" type="ORF">FOY91_02090</name>
</gene>
<name>A0A558RCT6_9SPHN</name>
<evidence type="ECO:0000256" key="1">
    <source>
        <dbReference type="ARBA" id="ARBA00037217"/>
    </source>
</evidence>
<accession>A0A558RCT6</accession>
<reference evidence="5 6" key="1">
    <citation type="submission" date="2019-07" db="EMBL/GenBank/DDBJ databases">
        <title>Sphingomonas solaris sp. nov., isolated from a solar panel from Boston, Massachusetts.</title>
        <authorList>
            <person name="Tanner K."/>
            <person name="Pascual J."/>
            <person name="Mancuso C."/>
            <person name="Pereto J."/>
            <person name="Khalil A."/>
            <person name="Vilanova C."/>
        </authorList>
    </citation>
    <scope>NUCLEOTIDE SEQUENCE [LARGE SCALE GENOMIC DNA]</scope>
    <source>
        <strain evidence="5 6">R4DWN</strain>
    </source>
</reference>